<dbReference type="Pfam" id="PF13432">
    <property type="entry name" value="TPR_16"/>
    <property type="match status" value="1"/>
</dbReference>
<dbReference type="EMBL" id="CAADFP010000018">
    <property type="protein sequence ID" value="VFK25021.1"/>
    <property type="molecule type" value="Genomic_DNA"/>
</dbReference>
<gene>
    <name evidence="1" type="ORF">BECKLPF1236A_GA0070988_1001626</name>
    <name evidence="2" type="ORF">BECKLPF1236C_GA0070990_1001824</name>
</gene>
<organism evidence="1">
    <name type="scientific">Candidatus Kentrum sp. LPFa</name>
    <dbReference type="NCBI Taxonomy" id="2126335"/>
    <lineage>
        <taxon>Bacteria</taxon>
        <taxon>Pseudomonadati</taxon>
        <taxon>Pseudomonadota</taxon>
        <taxon>Gammaproteobacteria</taxon>
        <taxon>Candidatus Kentrum</taxon>
    </lineage>
</organism>
<dbReference type="InterPro" id="IPR019734">
    <property type="entry name" value="TPR_rpt"/>
</dbReference>
<proteinExistence type="predicted"/>
<accession>A0A450VUA0</accession>
<protein>
    <submittedName>
        <fullName evidence="1">Tetratricopeptide repeat-containing protein</fullName>
    </submittedName>
</protein>
<dbReference type="EMBL" id="CAADFM010000016">
    <property type="protein sequence ID" value="VFK08365.1"/>
    <property type="molecule type" value="Genomic_DNA"/>
</dbReference>
<reference evidence="1" key="1">
    <citation type="submission" date="2019-02" db="EMBL/GenBank/DDBJ databases">
        <authorList>
            <person name="Gruber-Vodicka R. H."/>
            <person name="Seah K. B. B."/>
        </authorList>
    </citation>
    <scope>NUCLEOTIDE SEQUENCE</scope>
    <source>
        <strain evidence="1">BECK_S312</strain>
        <strain evidence="2">BECK_S426</strain>
    </source>
</reference>
<dbReference type="Gene3D" id="1.25.40.10">
    <property type="entry name" value="Tetratricopeptide repeat domain"/>
    <property type="match status" value="1"/>
</dbReference>
<dbReference type="SMART" id="SM00028">
    <property type="entry name" value="TPR"/>
    <property type="match status" value="1"/>
</dbReference>
<sequence>MIRSLGVFAIFFVLAFLAVGLPETSTALSRCESLEFLCVVEPIEERSDARAIWTLAEIKALADRRDFNAAVKEIERFLEQNPNDIEGRLLLGVFLIWRGDLERATDVFRKLADDHPGLAAPHDNLAAIHAANKEYQKAEDALEKAISVNSSYGIAWENLGDIRIECAGFLYGRAGRLYASDKRSDIEAKTRIEIKSVAIRKILDEIDGSFRMREAVEMKLQDRADIEISTATKALVDARAVPTVESSAACYSVGPLRDKTNLMSISAWFDRNDIFISTYTRDAKPHGHEVFVPLSGKHQDFDALVERMKGDGIRGITSVLRNDLEHGVIIGVFDTENAAKRRIDGLWKKGYQAHHRPSRQRHKQYWIKAYPTTDSSLDESAFARRFPAQVLRAIPCE</sequence>
<evidence type="ECO:0000313" key="2">
    <source>
        <dbReference type="EMBL" id="VFK25021.1"/>
    </source>
</evidence>
<dbReference type="InterPro" id="IPR011990">
    <property type="entry name" value="TPR-like_helical_dom_sf"/>
</dbReference>
<dbReference type="AlphaFoldDB" id="A0A450VUA0"/>
<dbReference type="SUPFAM" id="SSF48452">
    <property type="entry name" value="TPR-like"/>
    <property type="match status" value="1"/>
</dbReference>
<evidence type="ECO:0000313" key="1">
    <source>
        <dbReference type="EMBL" id="VFK08365.1"/>
    </source>
</evidence>
<name>A0A450VUA0_9GAMM</name>